<evidence type="ECO:0000313" key="1">
    <source>
        <dbReference type="EMBL" id="MTS26599.1"/>
    </source>
</evidence>
<dbReference type="InterPro" id="IPR029035">
    <property type="entry name" value="DHS-like_NAD/FAD-binding_dom"/>
</dbReference>
<reference evidence="1 2" key="1">
    <citation type="journal article" date="2019" name="Nat. Med.">
        <title>A library of human gut bacterial isolates paired with longitudinal multiomics data enables mechanistic microbiome research.</title>
        <authorList>
            <person name="Poyet M."/>
            <person name="Groussin M."/>
            <person name="Gibbons S.M."/>
            <person name="Avila-Pacheco J."/>
            <person name="Jiang X."/>
            <person name="Kearney S.M."/>
            <person name="Perrotta A.R."/>
            <person name="Berdy B."/>
            <person name="Zhao S."/>
            <person name="Lieberman T.D."/>
            <person name="Swanson P.K."/>
            <person name="Smith M."/>
            <person name="Roesemann S."/>
            <person name="Alexander J.E."/>
            <person name="Rich S.A."/>
            <person name="Livny J."/>
            <person name="Vlamakis H."/>
            <person name="Clish C."/>
            <person name="Bullock K."/>
            <person name="Deik A."/>
            <person name="Scott J."/>
            <person name="Pierce K.A."/>
            <person name="Xavier R.J."/>
            <person name="Alm E.J."/>
        </authorList>
    </citation>
    <scope>NUCLEOTIDE SEQUENCE [LARGE SCALE GENOMIC DNA]</scope>
    <source>
        <strain evidence="1 2">BIOML-A4</strain>
    </source>
</reference>
<organism evidence="1 2">
    <name type="scientific">Ruthenibacterium lactatiformans</name>
    <dbReference type="NCBI Taxonomy" id="1550024"/>
    <lineage>
        <taxon>Bacteria</taxon>
        <taxon>Bacillati</taxon>
        <taxon>Bacillota</taxon>
        <taxon>Clostridia</taxon>
        <taxon>Eubacteriales</taxon>
        <taxon>Oscillospiraceae</taxon>
        <taxon>Ruthenibacterium</taxon>
    </lineage>
</organism>
<dbReference type="EMBL" id="WMZU01000005">
    <property type="protein sequence ID" value="MTS26599.1"/>
    <property type="molecule type" value="Genomic_DNA"/>
</dbReference>
<comment type="caution">
    <text evidence="1">The sequence shown here is derived from an EMBL/GenBank/DDBJ whole genome shotgun (WGS) entry which is preliminary data.</text>
</comment>
<evidence type="ECO:0000313" key="2">
    <source>
        <dbReference type="Proteomes" id="UP000472755"/>
    </source>
</evidence>
<dbReference type="Pfam" id="PF13289">
    <property type="entry name" value="SIR2_2"/>
    <property type="match status" value="1"/>
</dbReference>
<accession>A0A6L6LQP7</accession>
<protein>
    <submittedName>
        <fullName evidence="1">Uncharacterized protein</fullName>
    </submittedName>
</protein>
<name>A0A6L6LQP7_9FIRM</name>
<dbReference type="AlphaFoldDB" id="A0A6L6LQP7"/>
<dbReference type="RefSeq" id="WP_040909856.1">
    <property type="nucleotide sequence ID" value="NZ_WMZN01000007.1"/>
</dbReference>
<gene>
    <name evidence="1" type="ORF">GMD59_04770</name>
</gene>
<dbReference type="Proteomes" id="UP000472755">
    <property type="component" value="Unassembled WGS sequence"/>
</dbReference>
<sequence>MDNDELLNYISMFREKAEQGKLVIFVGAGVSCNVDGMPSWNALIQNMAKAIDYSRCDTCRHRLESCENTCLLKDDFSTDELLKVPQHVFNKDQELYYRILNESIPAVTADAPLSSAIFDINPAHIITTNYDQFLESSKNIFCEQYQVIVYDKDLLNADKGKYIIKMHGDLSDASSIVLKEQDYLDYAQKHVLIELFIKSLLTDHIVLFLGYSLNDYNIKLILSWLNYMRSQNGAFDVDRRVGYLILDQEIVDDTQLSYFSSNNIEVININSMPLIQEIPADLSNEIGKRLYSFLRVIANPALEENLSTIENAVKFMSRFSFVSYEQILKLLYVKRYEVTDRQLRLFSENDYARLIAFMESGDEGATDLRQLFLNAGIVSIQCFHEHKVMRFRIGERSDNALLKSEFFNLYILNKYDEIKALLNSEHINLEANEMLFYKSMVDGFSEILKFHEEIDCSEFPIEQKVAYLHNSAVLEAIQPYFGGFDSAKVKQFVQNIAASKEREVFSGYLDIYSGNTKKRLSMYEALEKLKKDVGDRNTIHFGGTSCARLYEIKRLAITQYFFYYNNHILYQGFRDLKDFFKPYIEAIICANSDAAQKTTLLGDTEFANEKYAVEYIDLDIMAKFISTKDLSALVRSYNVKQLNTGVQEVTFLAECFKNLCHSIVTAKTYGLLQSSFSALSNIVLLLNLVDLDENSKEIIAASIEALLSDKIIAPIFFSIGWPDFRQSLRELSKLCSLLAFPHNFEFVHQIVGGEKFFEYAVNVHFNSLRHLIEQFISKDEATTDKIQAIIDTTEDFHKKVILLRLFYQQIIGDTVQQKYKCILSDNFAQLPIEAIYDFIFSGWLTPDQNSIKEFLNGVIELSRKEVTGVHSYPDPVESRLECVYLLYINDMISDISALKELSEGRPHLQFLLDSESFDYSQVDFSNYMWENFARHEKYMSCFIAHKDAIIPIIQNRIKSEEASETEKRILYGFLLSGDEIWKI</sequence>
<proteinExistence type="predicted"/>
<dbReference type="SUPFAM" id="SSF52467">
    <property type="entry name" value="DHS-like NAD/FAD-binding domain"/>
    <property type="match status" value="1"/>
</dbReference>